<reference evidence="1" key="2">
    <citation type="journal article" date="2023" name="Science">
        <title>Genomic signatures of disease resistance in endangered staghorn corals.</title>
        <authorList>
            <person name="Vollmer S.V."/>
            <person name="Selwyn J.D."/>
            <person name="Despard B.A."/>
            <person name="Roesel C.L."/>
        </authorList>
    </citation>
    <scope>NUCLEOTIDE SEQUENCE</scope>
    <source>
        <strain evidence="1">K2</strain>
    </source>
</reference>
<keyword evidence="2" id="KW-1185">Reference proteome</keyword>
<evidence type="ECO:0000313" key="1">
    <source>
        <dbReference type="EMBL" id="KAK2558597.1"/>
    </source>
</evidence>
<gene>
    <name evidence="1" type="ORF">P5673_018776</name>
</gene>
<dbReference type="Proteomes" id="UP001249851">
    <property type="component" value="Unassembled WGS sequence"/>
</dbReference>
<dbReference type="AlphaFoldDB" id="A0AAD9QC01"/>
<organism evidence="1 2">
    <name type="scientific">Acropora cervicornis</name>
    <name type="common">Staghorn coral</name>
    <dbReference type="NCBI Taxonomy" id="6130"/>
    <lineage>
        <taxon>Eukaryota</taxon>
        <taxon>Metazoa</taxon>
        <taxon>Cnidaria</taxon>
        <taxon>Anthozoa</taxon>
        <taxon>Hexacorallia</taxon>
        <taxon>Scleractinia</taxon>
        <taxon>Astrocoeniina</taxon>
        <taxon>Acroporidae</taxon>
        <taxon>Acropora</taxon>
    </lineage>
</organism>
<sequence>MSVGVLCIRHLRQICNCVRIWIRSAISSPQIRFPVYSIPTGRDKLLSNELQRNSSELPGQVMGWPSCNLSRQETEVEPNFQDGKFKAMDNTVNRHK</sequence>
<name>A0AAD9QC01_ACRCE</name>
<protein>
    <submittedName>
        <fullName evidence="1">Uncharacterized protein</fullName>
    </submittedName>
</protein>
<reference evidence="1" key="1">
    <citation type="journal article" date="2023" name="G3 (Bethesda)">
        <title>Whole genome assembly and annotation of the endangered Caribbean coral Acropora cervicornis.</title>
        <authorList>
            <person name="Selwyn J.D."/>
            <person name="Vollmer S.V."/>
        </authorList>
    </citation>
    <scope>NUCLEOTIDE SEQUENCE</scope>
    <source>
        <strain evidence="1">K2</strain>
    </source>
</reference>
<comment type="caution">
    <text evidence="1">The sequence shown here is derived from an EMBL/GenBank/DDBJ whole genome shotgun (WGS) entry which is preliminary data.</text>
</comment>
<evidence type="ECO:0000313" key="2">
    <source>
        <dbReference type="Proteomes" id="UP001249851"/>
    </source>
</evidence>
<dbReference type="EMBL" id="JARQWQ010000043">
    <property type="protein sequence ID" value="KAK2558597.1"/>
    <property type="molecule type" value="Genomic_DNA"/>
</dbReference>
<feature type="non-terminal residue" evidence="1">
    <location>
        <position position="1"/>
    </location>
</feature>
<accession>A0AAD9QC01</accession>
<proteinExistence type="predicted"/>